<evidence type="ECO:0000256" key="1">
    <source>
        <dbReference type="SAM" id="MobiDB-lite"/>
    </source>
</evidence>
<proteinExistence type="predicted"/>
<evidence type="ECO:0000313" key="2">
    <source>
        <dbReference type="EMBL" id="TNN40927.1"/>
    </source>
</evidence>
<dbReference type="EMBL" id="SRLO01001147">
    <property type="protein sequence ID" value="TNN40927.1"/>
    <property type="molecule type" value="Genomic_DNA"/>
</dbReference>
<dbReference type="Proteomes" id="UP000314294">
    <property type="component" value="Unassembled WGS sequence"/>
</dbReference>
<feature type="compositionally biased region" description="Polar residues" evidence="1">
    <location>
        <begin position="1"/>
        <end position="13"/>
    </location>
</feature>
<gene>
    <name evidence="2" type="ORF">EYF80_048895</name>
</gene>
<dbReference type="AlphaFoldDB" id="A0A4Z2FI73"/>
<evidence type="ECO:0000313" key="3">
    <source>
        <dbReference type="Proteomes" id="UP000314294"/>
    </source>
</evidence>
<comment type="caution">
    <text evidence="2">The sequence shown here is derived from an EMBL/GenBank/DDBJ whole genome shotgun (WGS) entry which is preliminary data.</text>
</comment>
<reference evidence="2 3" key="1">
    <citation type="submission" date="2019-03" db="EMBL/GenBank/DDBJ databases">
        <title>First draft genome of Liparis tanakae, snailfish: a comprehensive survey of snailfish specific genes.</title>
        <authorList>
            <person name="Kim W."/>
            <person name="Song I."/>
            <person name="Jeong J.-H."/>
            <person name="Kim D."/>
            <person name="Kim S."/>
            <person name="Ryu S."/>
            <person name="Song J.Y."/>
            <person name="Lee S.K."/>
        </authorList>
    </citation>
    <scope>NUCLEOTIDE SEQUENCE [LARGE SCALE GENOMIC DNA]</scope>
    <source>
        <tissue evidence="2">Muscle</tissue>
    </source>
</reference>
<name>A0A4Z2FI73_9TELE</name>
<protein>
    <submittedName>
        <fullName evidence="2">Uncharacterized protein</fullName>
    </submittedName>
</protein>
<organism evidence="2 3">
    <name type="scientific">Liparis tanakae</name>
    <name type="common">Tanaka's snailfish</name>
    <dbReference type="NCBI Taxonomy" id="230148"/>
    <lineage>
        <taxon>Eukaryota</taxon>
        <taxon>Metazoa</taxon>
        <taxon>Chordata</taxon>
        <taxon>Craniata</taxon>
        <taxon>Vertebrata</taxon>
        <taxon>Euteleostomi</taxon>
        <taxon>Actinopterygii</taxon>
        <taxon>Neopterygii</taxon>
        <taxon>Teleostei</taxon>
        <taxon>Neoteleostei</taxon>
        <taxon>Acanthomorphata</taxon>
        <taxon>Eupercaria</taxon>
        <taxon>Perciformes</taxon>
        <taxon>Cottioidei</taxon>
        <taxon>Cottales</taxon>
        <taxon>Liparidae</taxon>
        <taxon>Liparis</taxon>
    </lineage>
</organism>
<sequence>MLCEVTTNPSAVTSRHRPLTRHNNMAIGGTERRQHDRRERKEGGAKKTEPTGEAFKWTRFWVDAMPPEGRQAEAPLARTNPAARPSPDDGVKCAFKPCGALWCGKFSWRVEAFGFDARSDVQPKRFFKTDAKSDDREARGK</sequence>
<feature type="region of interest" description="Disordered" evidence="1">
    <location>
        <begin position="1"/>
        <end position="52"/>
    </location>
</feature>
<keyword evidence="3" id="KW-1185">Reference proteome</keyword>
<feature type="compositionally biased region" description="Basic and acidic residues" evidence="1">
    <location>
        <begin position="30"/>
        <end position="50"/>
    </location>
</feature>
<accession>A0A4Z2FI73</accession>